<accession>A0A8J3Q6E5</accession>
<keyword evidence="2" id="KW-1133">Transmembrane helix</keyword>
<name>A0A8J3Q6E5_9ACTN</name>
<feature type="compositionally biased region" description="Low complexity" evidence="1">
    <location>
        <begin position="233"/>
        <end position="247"/>
    </location>
</feature>
<evidence type="ECO:0000313" key="3">
    <source>
        <dbReference type="EMBL" id="GIH04161.1"/>
    </source>
</evidence>
<reference evidence="3" key="1">
    <citation type="submission" date="2021-01" db="EMBL/GenBank/DDBJ databases">
        <title>Whole genome shotgun sequence of Rhizocola hellebori NBRC 109834.</title>
        <authorList>
            <person name="Komaki H."/>
            <person name="Tamura T."/>
        </authorList>
    </citation>
    <scope>NUCLEOTIDE SEQUENCE</scope>
    <source>
        <strain evidence="3">NBRC 109834</strain>
    </source>
</reference>
<keyword evidence="2" id="KW-0812">Transmembrane</keyword>
<keyword evidence="2" id="KW-0472">Membrane</keyword>
<feature type="compositionally biased region" description="Polar residues" evidence="1">
    <location>
        <begin position="203"/>
        <end position="213"/>
    </location>
</feature>
<protein>
    <submittedName>
        <fullName evidence="3">Uncharacterized protein</fullName>
    </submittedName>
</protein>
<dbReference type="EMBL" id="BONY01000011">
    <property type="protein sequence ID" value="GIH04161.1"/>
    <property type="molecule type" value="Genomic_DNA"/>
</dbReference>
<evidence type="ECO:0000313" key="4">
    <source>
        <dbReference type="Proteomes" id="UP000612899"/>
    </source>
</evidence>
<feature type="compositionally biased region" description="Pro residues" evidence="1">
    <location>
        <begin position="248"/>
        <end position="262"/>
    </location>
</feature>
<organism evidence="3 4">
    <name type="scientific">Rhizocola hellebori</name>
    <dbReference type="NCBI Taxonomy" id="1392758"/>
    <lineage>
        <taxon>Bacteria</taxon>
        <taxon>Bacillati</taxon>
        <taxon>Actinomycetota</taxon>
        <taxon>Actinomycetes</taxon>
        <taxon>Micromonosporales</taxon>
        <taxon>Micromonosporaceae</taxon>
        <taxon>Rhizocola</taxon>
    </lineage>
</organism>
<evidence type="ECO:0000256" key="2">
    <source>
        <dbReference type="SAM" id="Phobius"/>
    </source>
</evidence>
<feature type="region of interest" description="Disordered" evidence="1">
    <location>
        <begin position="17"/>
        <end position="37"/>
    </location>
</feature>
<dbReference type="AlphaFoldDB" id="A0A8J3Q6E5"/>
<feature type="compositionally biased region" description="Pro residues" evidence="1">
    <location>
        <begin position="223"/>
        <end position="232"/>
    </location>
</feature>
<evidence type="ECO:0000256" key="1">
    <source>
        <dbReference type="SAM" id="MobiDB-lite"/>
    </source>
</evidence>
<proteinExistence type="predicted"/>
<keyword evidence="4" id="KW-1185">Reference proteome</keyword>
<dbReference type="Proteomes" id="UP000612899">
    <property type="component" value="Unassembled WGS sequence"/>
</dbReference>
<feature type="transmembrane region" description="Helical" evidence="2">
    <location>
        <begin position="165"/>
        <end position="186"/>
    </location>
</feature>
<feature type="region of interest" description="Disordered" evidence="1">
    <location>
        <begin position="194"/>
        <end position="266"/>
    </location>
</feature>
<sequence>MTRDAAARRGAYIRLGAQHTGEEDMATSNQDDLDPSRARTPEEFMQLLRQARAASGLSIVEIAERARQRGYDLDPVTLARDLDLLPTLPPWQTVTGVLTACGLGGMAIDRWMRVYHDLAAPAQPVAAPPAETAVQEPLDVEPVIVPPLVLATAPATPSRLGPKHFAIAASVLAALIVVPLMLFNLFGSEPDTVAGDQTVPAPRTSQAEPQPSATDEPVVLPSPTEPAAPTTPAPVTTTAKPPVRTSAPPAPLPPPPPPPPADPGVLRSGVVALIGNQGFDLDTGQTEGEPDFYRFNSDTLARSNGSQLADVPGTPTKQSCDALSNRDWDNWVDNLAVGEWLCVHTSERRLARLNITAVGNTLKVAYTVWS</sequence>
<comment type="caution">
    <text evidence="3">The sequence shown here is derived from an EMBL/GenBank/DDBJ whole genome shotgun (WGS) entry which is preliminary data.</text>
</comment>
<gene>
    <name evidence="3" type="ORF">Rhe02_22280</name>
</gene>